<evidence type="ECO:0000256" key="3">
    <source>
        <dbReference type="PROSITE-ProRule" id="PRU00708"/>
    </source>
</evidence>
<feature type="repeat" description="PPR" evidence="3">
    <location>
        <begin position="476"/>
        <end position="510"/>
    </location>
</feature>
<dbReference type="PROSITE" id="PS51375">
    <property type="entry name" value="PPR"/>
    <property type="match status" value="5"/>
</dbReference>
<dbReference type="Pfam" id="PF01535">
    <property type="entry name" value="PPR"/>
    <property type="match status" value="1"/>
</dbReference>
<comment type="similarity">
    <text evidence="1">Belongs to the PPR family. PCMP-H subfamily.</text>
</comment>
<dbReference type="NCBIfam" id="TIGR00756">
    <property type="entry name" value="PPR"/>
    <property type="match status" value="6"/>
</dbReference>
<dbReference type="AlphaFoldDB" id="A0A6P6S7E7"/>
<dbReference type="Gene3D" id="1.25.40.10">
    <property type="entry name" value="Tetratricopeptide repeat domain"/>
    <property type="match status" value="4"/>
</dbReference>
<feature type="repeat" description="PPR" evidence="3">
    <location>
        <begin position="340"/>
        <end position="374"/>
    </location>
</feature>
<evidence type="ECO:0000256" key="2">
    <source>
        <dbReference type="ARBA" id="ARBA00022737"/>
    </source>
</evidence>
<organism evidence="5 6">
    <name type="scientific">Coffea arabica</name>
    <name type="common">Arabian coffee</name>
    <dbReference type="NCBI Taxonomy" id="13443"/>
    <lineage>
        <taxon>Eukaryota</taxon>
        <taxon>Viridiplantae</taxon>
        <taxon>Streptophyta</taxon>
        <taxon>Embryophyta</taxon>
        <taxon>Tracheophyta</taxon>
        <taxon>Spermatophyta</taxon>
        <taxon>Magnoliopsida</taxon>
        <taxon>eudicotyledons</taxon>
        <taxon>Gunneridae</taxon>
        <taxon>Pentapetalae</taxon>
        <taxon>asterids</taxon>
        <taxon>lamiids</taxon>
        <taxon>Gentianales</taxon>
        <taxon>Rubiaceae</taxon>
        <taxon>Ixoroideae</taxon>
        <taxon>Gardenieae complex</taxon>
        <taxon>Bertiereae - Coffeeae clade</taxon>
        <taxon>Coffeeae</taxon>
        <taxon>Coffea</taxon>
    </lineage>
</organism>
<dbReference type="InterPro" id="IPR032867">
    <property type="entry name" value="DYW_dom"/>
</dbReference>
<dbReference type="GO" id="GO:0009451">
    <property type="term" value="P:RNA modification"/>
    <property type="evidence" value="ECO:0007669"/>
    <property type="project" value="InterPro"/>
</dbReference>
<dbReference type="InterPro" id="IPR046960">
    <property type="entry name" value="PPR_At4g14850-like_plant"/>
</dbReference>
<dbReference type="GeneID" id="113688457"/>
<name>A0A6P6S7E7_COFAR</name>
<dbReference type="Pfam" id="PF20431">
    <property type="entry name" value="E_motif"/>
    <property type="match status" value="1"/>
</dbReference>
<reference evidence="5" key="1">
    <citation type="journal article" date="2025" name="Foods">
        <title>Unveiling the Microbial Signatures of Arabica Coffee Cherries: Insights into Ripeness Specific Diversity, Functional Traits, and Implications for Quality and Safety.</title>
        <authorList>
            <consortium name="RefSeq"/>
            <person name="Tenea G.N."/>
            <person name="Cifuentes V."/>
            <person name="Reyes P."/>
            <person name="Cevallos-Vallejos M."/>
        </authorList>
    </citation>
    <scope>NUCLEOTIDE SEQUENCE [LARGE SCALE GENOMIC DNA]</scope>
</reference>
<feature type="repeat" description="PPR" evidence="3">
    <location>
        <begin position="138"/>
        <end position="172"/>
    </location>
</feature>
<evidence type="ECO:0000259" key="4">
    <source>
        <dbReference type="Pfam" id="PF14432"/>
    </source>
</evidence>
<sequence length="747" mass="84658">MALSQSLLRAIPTCSFLSLSSSLPSTLRRLYASPFKLFEFPASKFSCLGYCYSSLPLTLDHNFDNNNNLYYTFEPEAYYTSLLSKSTHKSFLNQIHAQLFTFGLQNNGYIITKFIHVSSNIGEIIYARKIFDEFSDPYVFLWNAIIRGYSSHNMFHEAIDMYNNMQEAYVSPDCFTFPHVLKACSGLSAVKYGQAVHAQAFRHGLESDVFVQNGLVTLYTKCRKIELARIIFDRLVERNIVSWTSIISGCAQNGQPIEALRIFCEMRKLNVEPDWIVLVSVLRAYSDAEDLEQGKCVHSLVMKMGLEYEPDLLIALTAMYSKCGQIMVAKLLFDLMEVQDVILWNVMISGFAKNGHASKAVELFQKMLMRNIRPDSVTVQSTILACAHVGSLDQARWMDNYVYNSKFRDDICVKTALIDMYAKSGSVELARKVFDQSIHRDVVLWSAMIVGYGLHGRAREAIDLFTMMKSAGVHPNDVTFIGLLTACNHSGLVKEGWELFHSMRLYGIEPRHQHYACVVDLLGRSGHLEKAYNFIQNMPIEPAVSIWGALLSACKIHRHVKLGEYAAEKLFSLDPLNTGHYVQLSNLYASTRMWEGVAKVRVLMKEKGLTKDLGYSMIEVNGKLQAFRMGDKSHPRSEDIYKELEILERKLMEAGFVPDAESALHDLDTEDKQVSLCNHSERLAIAYGLISTPPGTTLRITKNLRACVNCHSATKLITKLVNREIVVRDANRFHHFKDGFCSCGDFW</sequence>
<dbReference type="InterPro" id="IPR046848">
    <property type="entry name" value="E_motif"/>
</dbReference>
<accession>A0A6P6S7E7</accession>
<gene>
    <name evidence="6" type="primary">LOC113688457</name>
</gene>
<dbReference type="InterPro" id="IPR002885">
    <property type="entry name" value="PPR_rpt"/>
</dbReference>
<dbReference type="RefSeq" id="XP_027062075.2">
    <property type="nucleotide sequence ID" value="XM_027206274.2"/>
</dbReference>
<dbReference type="GO" id="GO:0008270">
    <property type="term" value="F:zinc ion binding"/>
    <property type="evidence" value="ECO:0007669"/>
    <property type="project" value="InterPro"/>
</dbReference>
<protein>
    <submittedName>
        <fullName evidence="6">Pentatricopeptide repeat-containing protein At3g12770</fullName>
    </submittedName>
</protein>
<dbReference type="GO" id="GO:0003723">
    <property type="term" value="F:RNA binding"/>
    <property type="evidence" value="ECO:0007669"/>
    <property type="project" value="InterPro"/>
</dbReference>
<feature type="repeat" description="PPR" evidence="3">
    <location>
        <begin position="441"/>
        <end position="475"/>
    </location>
</feature>
<feature type="domain" description="DYW" evidence="4">
    <location>
        <begin position="655"/>
        <end position="747"/>
    </location>
</feature>
<feature type="repeat" description="PPR" evidence="3">
    <location>
        <begin position="239"/>
        <end position="273"/>
    </location>
</feature>
<dbReference type="InterPro" id="IPR011990">
    <property type="entry name" value="TPR-like_helical_dom_sf"/>
</dbReference>
<proteinExistence type="inferred from homology"/>
<evidence type="ECO:0000313" key="5">
    <source>
        <dbReference type="Proteomes" id="UP001652660"/>
    </source>
</evidence>
<dbReference type="Proteomes" id="UP001652660">
    <property type="component" value="Chromosome 5e"/>
</dbReference>
<keyword evidence="5" id="KW-1185">Reference proteome</keyword>
<dbReference type="Pfam" id="PF13041">
    <property type="entry name" value="PPR_2"/>
    <property type="match status" value="4"/>
</dbReference>
<dbReference type="PANTHER" id="PTHR47926">
    <property type="entry name" value="PENTATRICOPEPTIDE REPEAT-CONTAINING PROTEIN"/>
    <property type="match status" value="1"/>
</dbReference>
<dbReference type="OrthoDB" id="185373at2759"/>
<keyword evidence="2" id="KW-0677">Repeat</keyword>
<dbReference type="PANTHER" id="PTHR47926:SF396">
    <property type="entry name" value="PENTATRICOPEPTIDE REPEAT-CONTAINING PROTEIN"/>
    <property type="match status" value="1"/>
</dbReference>
<dbReference type="Pfam" id="PF14432">
    <property type="entry name" value="DYW_deaminase"/>
    <property type="match status" value="1"/>
</dbReference>
<evidence type="ECO:0000313" key="6">
    <source>
        <dbReference type="RefSeq" id="XP_027062075.2"/>
    </source>
</evidence>
<reference evidence="6" key="2">
    <citation type="submission" date="2025-08" db="UniProtKB">
        <authorList>
            <consortium name="RefSeq"/>
        </authorList>
    </citation>
    <scope>IDENTIFICATION</scope>
    <source>
        <tissue evidence="6">Leaves</tissue>
    </source>
</reference>
<evidence type="ECO:0000256" key="1">
    <source>
        <dbReference type="ARBA" id="ARBA00006643"/>
    </source>
</evidence>